<dbReference type="PANTHER" id="PTHR36453">
    <property type="entry name" value="SECRETED PROTEIN-RELATED"/>
    <property type="match status" value="1"/>
</dbReference>
<evidence type="ECO:0000259" key="2">
    <source>
        <dbReference type="Pfam" id="PF13229"/>
    </source>
</evidence>
<feature type="domain" description="Right handed beta helix" evidence="2">
    <location>
        <begin position="330"/>
        <end position="429"/>
    </location>
</feature>
<gene>
    <name evidence="3" type="ORF">PDESU_04925</name>
</gene>
<dbReference type="Gene3D" id="2.160.20.10">
    <property type="entry name" value="Single-stranded right-handed beta-helix, Pectin lyase-like"/>
    <property type="match status" value="3"/>
</dbReference>
<dbReference type="InterPro" id="IPR011050">
    <property type="entry name" value="Pectin_lyase_fold/virulence"/>
</dbReference>
<dbReference type="EMBL" id="CAAHFG010000003">
    <property type="protein sequence ID" value="VGO16334.1"/>
    <property type="molecule type" value="Genomic_DNA"/>
</dbReference>
<accession>A0A6C2UAC1</accession>
<protein>
    <recommendedName>
        <fullName evidence="2">Right handed beta helix domain-containing protein</fullName>
    </recommendedName>
</protein>
<keyword evidence="4" id="KW-1185">Reference proteome</keyword>
<dbReference type="AlphaFoldDB" id="A0A6C2UAC1"/>
<reference evidence="3 4" key="1">
    <citation type="submission" date="2019-04" db="EMBL/GenBank/DDBJ databases">
        <authorList>
            <person name="Van Vliet M D."/>
        </authorList>
    </citation>
    <scope>NUCLEOTIDE SEQUENCE [LARGE SCALE GENOMIC DNA]</scope>
    <source>
        <strain evidence="3 4">F1</strain>
    </source>
</reference>
<dbReference type="Proteomes" id="UP000366872">
    <property type="component" value="Unassembled WGS sequence"/>
</dbReference>
<evidence type="ECO:0000256" key="1">
    <source>
        <dbReference type="SAM" id="SignalP"/>
    </source>
</evidence>
<proteinExistence type="predicted"/>
<dbReference type="InterPro" id="IPR012334">
    <property type="entry name" value="Pectin_lyas_fold"/>
</dbReference>
<dbReference type="SMART" id="SM00710">
    <property type="entry name" value="PbH1"/>
    <property type="match status" value="6"/>
</dbReference>
<sequence>MKFLMLLCLLLSMSVTAAEFYVSPNGNDSDTGSFDAPFKTVVRARDVARSTSELVTVYLREGRYVLDETVVFGLQDGNATYTAFEDEKPVITSARPVTGWKKAKGSLWVADTPEGVEDFKVMFDGDRMLERARSRGFQSPQQKFKTFATRNTALPEDRPLLRRLEFPAGEIKAWDNIGDVEAFFCGVPWTFNISTIEKVDEENNIAWLKYEGNTPPSTTPKPYNPSYIENHISVLDQPGEWCVNTKTRKIHYWPVNGEPGDNICVPTLTEFFRVEGGIDYDGSKDTPVKGLAFKGLTFTQGNRYSWWDDHKGWGIQHDWDKFDHGNALLRFRGAEDCLVENCRFINSGNSAIRLDLHAQNITIQNNLIDRVGHMGILLCGYGPGTKDVNKNNRIVNNLIRRTGELIWHGHAIFVWQSGENVIANNHIREVPRKAIGLCGVRGAIFMEGKKVDWDEASKTIRWDELGCEIFTDEDGTLQSRLLPYLHARNNLVEGNYVYRGRTKIGDGACLNVSGAGTGNVLRRNMLSMVLGNGMRCDDWQQGTTFTENLILSGGVVHKGKNDLINNIFVNSRINFSLYPDQQPDPGSKVQNNLFYFTRDNIIPYTGRESQSIKTPQSLDVENNLYFCESKIDHLEKFLAGWQAKGVDAGSKVADPLFAKKVDLTVEARPDDYLLAKNSPALKMGFKQIDTSKIGLTDEYPATLLAEVFPSKRGTCVSGTAKVVASSKANGDTSKLVKPAANMTAVFETKVEEQPFVVIELEKEVPVDGLEIVADHKDRQNHLRGLTVWTSCDQKHWVEIWRADPYHIAMGRDWLVKPYEVRPAKYVKIGLRPKADLPFQPEDERMKMGKYTLKLNHVGIYSSAL</sequence>
<dbReference type="SUPFAM" id="SSF51126">
    <property type="entry name" value="Pectin lyase-like"/>
    <property type="match status" value="1"/>
</dbReference>
<name>A0A6C2UAC1_PONDE</name>
<dbReference type="PANTHER" id="PTHR36453:SF1">
    <property type="entry name" value="RIGHT HANDED BETA HELIX DOMAIN-CONTAINING PROTEIN"/>
    <property type="match status" value="1"/>
</dbReference>
<feature type="signal peptide" evidence="1">
    <location>
        <begin position="1"/>
        <end position="17"/>
    </location>
</feature>
<evidence type="ECO:0000313" key="3">
    <source>
        <dbReference type="EMBL" id="VGO16334.1"/>
    </source>
</evidence>
<evidence type="ECO:0000313" key="4">
    <source>
        <dbReference type="Proteomes" id="UP000366872"/>
    </source>
</evidence>
<organism evidence="3 4">
    <name type="scientific">Pontiella desulfatans</name>
    <dbReference type="NCBI Taxonomy" id="2750659"/>
    <lineage>
        <taxon>Bacteria</taxon>
        <taxon>Pseudomonadati</taxon>
        <taxon>Kiritimatiellota</taxon>
        <taxon>Kiritimatiellia</taxon>
        <taxon>Kiritimatiellales</taxon>
        <taxon>Pontiellaceae</taxon>
        <taxon>Pontiella</taxon>
    </lineage>
</organism>
<dbReference type="Pfam" id="PF13229">
    <property type="entry name" value="Beta_helix"/>
    <property type="match status" value="1"/>
</dbReference>
<dbReference type="InterPro" id="IPR006626">
    <property type="entry name" value="PbH1"/>
</dbReference>
<dbReference type="RefSeq" id="WP_136081861.1">
    <property type="nucleotide sequence ID" value="NZ_CAAHFG010000003.1"/>
</dbReference>
<keyword evidence="1" id="KW-0732">Signal</keyword>
<dbReference type="InterPro" id="IPR039448">
    <property type="entry name" value="Beta_helix"/>
</dbReference>
<feature type="chain" id="PRO_5025371546" description="Right handed beta helix domain-containing protein" evidence="1">
    <location>
        <begin position="18"/>
        <end position="864"/>
    </location>
</feature>